<feature type="region of interest" description="Disordered" evidence="1">
    <location>
        <begin position="63"/>
        <end position="103"/>
    </location>
</feature>
<organism evidence="2 3">
    <name type="scientific">Adiantum capillus-veneris</name>
    <name type="common">Maidenhair fern</name>
    <dbReference type="NCBI Taxonomy" id="13818"/>
    <lineage>
        <taxon>Eukaryota</taxon>
        <taxon>Viridiplantae</taxon>
        <taxon>Streptophyta</taxon>
        <taxon>Embryophyta</taxon>
        <taxon>Tracheophyta</taxon>
        <taxon>Polypodiopsida</taxon>
        <taxon>Polypodiidae</taxon>
        <taxon>Polypodiales</taxon>
        <taxon>Pteridineae</taxon>
        <taxon>Pteridaceae</taxon>
        <taxon>Vittarioideae</taxon>
        <taxon>Adiantum</taxon>
    </lineage>
</organism>
<evidence type="ECO:0000313" key="3">
    <source>
        <dbReference type="Proteomes" id="UP000886520"/>
    </source>
</evidence>
<evidence type="ECO:0000256" key="1">
    <source>
        <dbReference type="SAM" id="MobiDB-lite"/>
    </source>
</evidence>
<dbReference type="AlphaFoldDB" id="A0A9D4V1K3"/>
<name>A0A9D4V1K3_ADICA</name>
<dbReference type="OrthoDB" id="1984886at2759"/>
<protein>
    <submittedName>
        <fullName evidence="2">Uncharacterized protein</fullName>
    </submittedName>
</protein>
<gene>
    <name evidence="2" type="ORF">GOP47_0007777</name>
</gene>
<reference evidence="2" key="1">
    <citation type="submission" date="2021-01" db="EMBL/GenBank/DDBJ databases">
        <title>Adiantum capillus-veneris genome.</title>
        <authorList>
            <person name="Fang Y."/>
            <person name="Liao Q."/>
        </authorList>
    </citation>
    <scope>NUCLEOTIDE SEQUENCE</scope>
    <source>
        <strain evidence="2">H3</strain>
        <tissue evidence="2">Leaf</tissue>
    </source>
</reference>
<evidence type="ECO:0000313" key="2">
    <source>
        <dbReference type="EMBL" id="KAI5077953.1"/>
    </source>
</evidence>
<keyword evidence="3" id="KW-1185">Reference proteome</keyword>
<feature type="region of interest" description="Disordered" evidence="1">
    <location>
        <begin position="175"/>
        <end position="238"/>
    </location>
</feature>
<proteinExistence type="predicted"/>
<feature type="compositionally biased region" description="Basic and acidic residues" evidence="1">
    <location>
        <begin position="77"/>
        <end position="100"/>
    </location>
</feature>
<sequence length="274" mass="29951">MDGDVLPIAHEILAKLPLVREEVELFKSQYPSKPLTFILVNQEKYPLKSPNIAEAFAAARNAKKRKGTSITAPTRGARGDQNERLDEAKGSESAKEKDSVVVDGDTSAVSGANLKKEELKPLGYNRWKWVMPQGLKGVLKILSTLRRTCFANTAKTPKELLVLIQSLAIFRGKEGTDMKSGTMSDDESQDPTAGASMHVHPTAPLDFVPIGDDQKDSPLGQDVQLEPPKEVHSPELQQDVSSCTKRWKDVLMPFPISIVTTPLMEGTPPPTCPA</sequence>
<dbReference type="EMBL" id="JABFUD020000007">
    <property type="protein sequence ID" value="KAI5077953.1"/>
    <property type="molecule type" value="Genomic_DNA"/>
</dbReference>
<comment type="caution">
    <text evidence="2">The sequence shown here is derived from an EMBL/GenBank/DDBJ whole genome shotgun (WGS) entry which is preliminary data.</text>
</comment>
<accession>A0A9D4V1K3</accession>
<dbReference type="Proteomes" id="UP000886520">
    <property type="component" value="Chromosome 7"/>
</dbReference>